<comment type="caution">
    <text evidence="6">The sequence shown here is derived from an EMBL/GenBank/DDBJ whole genome shotgun (WGS) entry which is preliminary data.</text>
</comment>
<feature type="DNA-binding region" description="H-T-H motif" evidence="4">
    <location>
        <begin position="17"/>
        <end position="36"/>
    </location>
</feature>
<dbReference type="InterPro" id="IPR039536">
    <property type="entry name" value="TetR_C_Proteobacteria"/>
</dbReference>
<dbReference type="PANTHER" id="PTHR30055:SF234">
    <property type="entry name" value="HTH-TYPE TRANSCRIPTIONAL REGULATOR BETI"/>
    <property type="match status" value="1"/>
</dbReference>
<evidence type="ECO:0000256" key="2">
    <source>
        <dbReference type="ARBA" id="ARBA00023125"/>
    </source>
</evidence>
<dbReference type="RefSeq" id="WP_051908184.1">
    <property type="nucleotide sequence ID" value="NZ_BCZD01000005.1"/>
</dbReference>
<dbReference type="Pfam" id="PF00440">
    <property type="entry name" value="TetR_N"/>
    <property type="match status" value="2"/>
</dbReference>
<dbReference type="Gene3D" id="1.10.357.10">
    <property type="entry name" value="Tetracycline Repressor, domain 2"/>
    <property type="match status" value="2"/>
</dbReference>
<evidence type="ECO:0000313" key="6">
    <source>
        <dbReference type="EMBL" id="KFG90301.1"/>
    </source>
</evidence>
<organism evidence="6 7">
    <name type="scientific">Sphingobium herbicidovorans (strain ATCC 700291 / DSM 11019 / CCUG 56400 / KCTC 2939 / LMG 18315 / NBRC 16415 / MH)</name>
    <name type="common">Sphingomonas herbicidovorans</name>
    <dbReference type="NCBI Taxonomy" id="1219045"/>
    <lineage>
        <taxon>Bacteria</taxon>
        <taxon>Pseudomonadati</taxon>
        <taxon>Pseudomonadota</taxon>
        <taxon>Alphaproteobacteria</taxon>
        <taxon>Sphingomonadales</taxon>
        <taxon>Sphingomonadaceae</taxon>
        <taxon>Sphingobium</taxon>
    </lineage>
</organism>
<proteinExistence type="predicted"/>
<dbReference type="SUPFAM" id="SSF46689">
    <property type="entry name" value="Homeodomain-like"/>
    <property type="match status" value="2"/>
</dbReference>
<evidence type="ECO:0000313" key="7">
    <source>
        <dbReference type="Proteomes" id="UP000024284"/>
    </source>
</evidence>
<dbReference type="PRINTS" id="PR00455">
    <property type="entry name" value="HTHTETR"/>
</dbReference>
<keyword evidence="1" id="KW-0805">Transcription regulation</keyword>
<dbReference type="InterPro" id="IPR001647">
    <property type="entry name" value="HTH_TetR"/>
</dbReference>
<dbReference type="PROSITE" id="PS50977">
    <property type="entry name" value="HTH_TETR_2"/>
    <property type="match status" value="2"/>
</dbReference>
<dbReference type="eggNOG" id="COG1309">
    <property type="taxonomic scope" value="Bacteria"/>
</dbReference>
<feature type="domain" description="HTH tetR-type" evidence="5">
    <location>
        <begin position="1"/>
        <end position="54"/>
    </location>
</feature>
<dbReference type="GO" id="GO:0003700">
    <property type="term" value="F:DNA-binding transcription factor activity"/>
    <property type="evidence" value="ECO:0007669"/>
    <property type="project" value="TreeGrafter"/>
</dbReference>
<protein>
    <submittedName>
        <fullName evidence="6">TetR family transcriptional regulator</fullName>
    </submittedName>
</protein>
<accession>A0A086PA83</accession>
<evidence type="ECO:0000259" key="5">
    <source>
        <dbReference type="PROSITE" id="PS50977"/>
    </source>
</evidence>
<dbReference type="EMBL" id="JFZA02000012">
    <property type="protein sequence ID" value="KFG90301.1"/>
    <property type="molecule type" value="Genomic_DNA"/>
</dbReference>
<dbReference type="Pfam" id="PF14246">
    <property type="entry name" value="TetR_C_7"/>
    <property type="match status" value="1"/>
</dbReference>
<keyword evidence="2 4" id="KW-0238">DNA-binding</keyword>
<keyword evidence="3" id="KW-0804">Transcription</keyword>
<name>A0A086PA83_SPHHM</name>
<evidence type="ECO:0000256" key="3">
    <source>
        <dbReference type="ARBA" id="ARBA00023163"/>
    </source>
</evidence>
<dbReference type="InterPro" id="IPR050109">
    <property type="entry name" value="HTH-type_TetR-like_transc_reg"/>
</dbReference>
<feature type="domain" description="HTH tetR-type" evidence="5">
    <location>
        <begin position="232"/>
        <end position="292"/>
    </location>
</feature>
<dbReference type="OrthoDB" id="9798857at2"/>
<dbReference type="STRING" id="76947.GCA_002080435_01488"/>
<gene>
    <name evidence="6" type="ORF">BV98_001503</name>
</gene>
<dbReference type="AlphaFoldDB" id="A0A086PA83"/>
<sequence>MAAAEALFLRNGLVRTSVDAIVAAARTSKRDFYKHFRDRQGIFLEIAQQSLMVPNTQMDAIRQTIEQDVHKLAFSSGDIQRFLHMSARFIYDMHLDAQSLGLFRAALAASMLHPEVSGAVYRARSRTLVASYLEDHREDHRLTFDDAHLAAIRFGHLATDGLRFMLGADPLSSEEREKLAWEVSGLFLDGHAAPRFRAGDELSRVDLSGDPTPSDAKPRRIIEAFADTRLSPAVWDRMLDTAWAEFGAHGYDDTSLGVVAQKAGVSRNALYRQYGSKENLFLASAGRVVDRVYGGFTVPQGQCGQVHEALIELALQLLQRFLIPENLDLHRQLLIHAGQRPGMTSRIYGYLTDTVLKALSPVFKRLGDLVIKQEVAARAPWRFFVLASFGTRFIFVPPEHREQRELATEAVYQFLYGCRR</sequence>
<dbReference type="InterPro" id="IPR009057">
    <property type="entry name" value="Homeodomain-like_sf"/>
</dbReference>
<dbReference type="Proteomes" id="UP000024284">
    <property type="component" value="Unassembled WGS sequence"/>
</dbReference>
<keyword evidence="7" id="KW-1185">Reference proteome</keyword>
<dbReference type="GO" id="GO:0000976">
    <property type="term" value="F:transcription cis-regulatory region binding"/>
    <property type="evidence" value="ECO:0007669"/>
    <property type="project" value="TreeGrafter"/>
</dbReference>
<evidence type="ECO:0000256" key="1">
    <source>
        <dbReference type="ARBA" id="ARBA00023015"/>
    </source>
</evidence>
<dbReference type="PANTHER" id="PTHR30055">
    <property type="entry name" value="HTH-TYPE TRANSCRIPTIONAL REGULATOR RUTR"/>
    <property type="match status" value="1"/>
</dbReference>
<evidence type="ECO:0000256" key="4">
    <source>
        <dbReference type="PROSITE-ProRule" id="PRU00335"/>
    </source>
</evidence>
<feature type="DNA-binding region" description="H-T-H motif" evidence="4">
    <location>
        <begin position="255"/>
        <end position="274"/>
    </location>
</feature>
<reference evidence="6" key="1">
    <citation type="submission" date="2014-08" db="EMBL/GenBank/DDBJ databases">
        <title>Draft genome sequences of Sphingobium herbicidovorans.</title>
        <authorList>
            <person name="Gan H.M."/>
            <person name="Gan H.Y."/>
            <person name="Savka M.A."/>
        </authorList>
    </citation>
    <scope>NUCLEOTIDE SEQUENCE [LARGE SCALE GENOMIC DNA]</scope>
    <source>
        <strain evidence="6">NBRC 16415</strain>
    </source>
</reference>
<dbReference type="PATRIC" id="fig|1219045.3.peg.1533"/>